<dbReference type="GO" id="GO:0004222">
    <property type="term" value="F:metalloendopeptidase activity"/>
    <property type="evidence" value="ECO:0007669"/>
    <property type="project" value="UniProtKB-UniRule"/>
</dbReference>
<name>A0A318KAE0_9NOCA</name>
<dbReference type="EMBL" id="QJKF01000002">
    <property type="protein sequence ID" value="PXX68466.1"/>
    <property type="molecule type" value="Genomic_DNA"/>
</dbReference>
<protein>
    <recommendedName>
        <fullName evidence="9">Neutral metalloproteinase</fullName>
        <ecNumber evidence="9">3.4.24.-</ecNumber>
    </recommendedName>
</protein>
<feature type="domain" description="Peptidase M4 C-terminal" evidence="12">
    <location>
        <begin position="391"/>
        <end position="535"/>
    </location>
</feature>
<feature type="compositionally biased region" description="Low complexity" evidence="10">
    <location>
        <begin position="34"/>
        <end position="50"/>
    </location>
</feature>
<feature type="active site" evidence="8">
    <location>
        <position position="380"/>
    </location>
</feature>
<keyword evidence="6 9" id="KW-0862">Zinc</keyword>
<dbReference type="Pfam" id="PF07504">
    <property type="entry name" value="FTP"/>
    <property type="match status" value="1"/>
</dbReference>
<dbReference type="InterPro" id="IPR013856">
    <property type="entry name" value="Peptidase_M4_domain"/>
</dbReference>
<dbReference type="Gene3D" id="3.10.170.10">
    <property type="match status" value="1"/>
</dbReference>
<comment type="cofactor">
    <cofactor evidence="9">
        <name>Zn(2+)</name>
        <dbReference type="ChEBI" id="CHEBI:29105"/>
    </cofactor>
</comment>
<dbReference type="CDD" id="cd09597">
    <property type="entry name" value="M4_TLP"/>
    <property type="match status" value="1"/>
</dbReference>
<evidence type="ECO:0000259" key="13">
    <source>
        <dbReference type="Pfam" id="PF07504"/>
    </source>
</evidence>
<evidence type="ECO:0000313" key="14">
    <source>
        <dbReference type="EMBL" id="PXX68466.1"/>
    </source>
</evidence>
<evidence type="ECO:0000256" key="9">
    <source>
        <dbReference type="RuleBase" id="RU366073"/>
    </source>
</evidence>
<reference evidence="14 15" key="1">
    <citation type="submission" date="2018-05" db="EMBL/GenBank/DDBJ databases">
        <title>Genomic Encyclopedia of Type Strains, Phase IV (KMG-IV): sequencing the most valuable type-strain genomes for metagenomic binning, comparative biology and taxonomic classification.</title>
        <authorList>
            <person name="Goeker M."/>
        </authorList>
    </citation>
    <scope>NUCLEOTIDE SEQUENCE [LARGE SCALE GENOMIC DNA]</scope>
    <source>
        <strain evidence="14 15">DSM 44704</strain>
    </source>
</reference>
<dbReference type="Pfam" id="PF02868">
    <property type="entry name" value="Peptidase_M4_C"/>
    <property type="match status" value="1"/>
</dbReference>
<comment type="subcellular location">
    <subcellularLocation>
        <location evidence="9">Secreted</location>
    </subcellularLocation>
</comment>
<feature type="domain" description="FTP" evidence="13">
    <location>
        <begin position="110"/>
        <end position="158"/>
    </location>
</feature>
<dbReference type="PRINTS" id="PR00730">
    <property type="entry name" value="THERMOLYSIN"/>
</dbReference>
<dbReference type="InterPro" id="IPR011096">
    <property type="entry name" value="FTP_domain"/>
</dbReference>
<keyword evidence="3" id="KW-0479">Metal-binding</keyword>
<evidence type="ECO:0000256" key="2">
    <source>
        <dbReference type="ARBA" id="ARBA00022670"/>
    </source>
</evidence>
<organism evidence="14 15">
    <name type="scientific">Nocardia tenerifensis</name>
    <dbReference type="NCBI Taxonomy" id="228006"/>
    <lineage>
        <taxon>Bacteria</taxon>
        <taxon>Bacillati</taxon>
        <taxon>Actinomycetota</taxon>
        <taxon>Actinomycetes</taxon>
        <taxon>Mycobacteriales</taxon>
        <taxon>Nocardiaceae</taxon>
        <taxon>Nocardia</taxon>
    </lineage>
</organism>
<feature type="region of interest" description="Disordered" evidence="10">
    <location>
        <begin position="34"/>
        <end position="53"/>
    </location>
</feature>
<proteinExistence type="inferred from homology"/>
<dbReference type="Gene3D" id="1.10.390.10">
    <property type="entry name" value="Neutral Protease Domain 2"/>
    <property type="match status" value="1"/>
</dbReference>
<evidence type="ECO:0000256" key="5">
    <source>
        <dbReference type="ARBA" id="ARBA00022801"/>
    </source>
</evidence>
<evidence type="ECO:0000259" key="11">
    <source>
        <dbReference type="Pfam" id="PF01447"/>
    </source>
</evidence>
<evidence type="ECO:0000256" key="10">
    <source>
        <dbReference type="SAM" id="MobiDB-lite"/>
    </source>
</evidence>
<dbReference type="Proteomes" id="UP000247569">
    <property type="component" value="Unassembled WGS sequence"/>
</dbReference>
<keyword evidence="2 9" id="KW-0645">Protease</keyword>
<feature type="chain" id="PRO_5023158375" description="Neutral metalloproteinase" evidence="9">
    <location>
        <begin position="39"/>
        <end position="566"/>
    </location>
</feature>
<dbReference type="Pfam" id="PF01447">
    <property type="entry name" value="Peptidase_M4"/>
    <property type="match status" value="1"/>
</dbReference>
<keyword evidence="15" id="KW-1185">Reference proteome</keyword>
<dbReference type="GO" id="GO:0046872">
    <property type="term" value="F:metal ion binding"/>
    <property type="evidence" value="ECO:0007669"/>
    <property type="project" value="UniProtKB-UniRule"/>
</dbReference>
<gene>
    <name evidence="14" type="ORF">DFR70_102147</name>
</gene>
<evidence type="ECO:0000256" key="8">
    <source>
        <dbReference type="PIRSR" id="PIRSR623612-1"/>
    </source>
</evidence>
<dbReference type="SUPFAM" id="SSF55486">
    <property type="entry name" value="Metalloproteases ('zincins'), catalytic domain"/>
    <property type="match status" value="1"/>
</dbReference>
<dbReference type="InterPro" id="IPR023612">
    <property type="entry name" value="Peptidase_M4"/>
</dbReference>
<dbReference type="InterPro" id="IPR001570">
    <property type="entry name" value="Peptidase_M4_C_domain"/>
</dbReference>
<feature type="active site" description="Proton donor" evidence="8">
    <location>
        <position position="471"/>
    </location>
</feature>
<evidence type="ECO:0000256" key="1">
    <source>
        <dbReference type="ARBA" id="ARBA00009388"/>
    </source>
</evidence>
<dbReference type="PANTHER" id="PTHR33794:SF1">
    <property type="entry name" value="BACILLOLYSIN"/>
    <property type="match status" value="1"/>
</dbReference>
<dbReference type="GO" id="GO:0005576">
    <property type="term" value="C:extracellular region"/>
    <property type="evidence" value="ECO:0007669"/>
    <property type="project" value="UniProtKB-SubCell"/>
</dbReference>
<dbReference type="InterPro" id="IPR050728">
    <property type="entry name" value="Zinc_Metalloprotease_M4"/>
</dbReference>
<keyword evidence="5 9" id="KW-0378">Hydrolase</keyword>
<dbReference type="OrthoDB" id="291295at2"/>
<evidence type="ECO:0000256" key="7">
    <source>
        <dbReference type="ARBA" id="ARBA00023049"/>
    </source>
</evidence>
<dbReference type="GO" id="GO:0006508">
    <property type="term" value="P:proteolysis"/>
    <property type="evidence" value="ECO:0007669"/>
    <property type="project" value="UniProtKB-KW"/>
</dbReference>
<evidence type="ECO:0000256" key="3">
    <source>
        <dbReference type="ARBA" id="ARBA00022723"/>
    </source>
</evidence>
<feature type="domain" description="Peptidase M4" evidence="11">
    <location>
        <begin position="325"/>
        <end position="387"/>
    </location>
</feature>
<comment type="function">
    <text evidence="9">Extracellular zinc metalloprotease.</text>
</comment>
<dbReference type="AlphaFoldDB" id="A0A318KAE0"/>
<dbReference type="PANTHER" id="PTHR33794">
    <property type="entry name" value="BACILLOLYSIN"/>
    <property type="match status" value="1"/>
</dbReference>
<evidence type="ECO:0000259" key="12">
    <source>
        <dbReference type="Pfam" id="PF02868"/>
    </source>
</evidence>
<sequence>MWFYLVMKPTHKRAGRNTALALIAVGAMIFASGPGASGAPPASPSAPAGSDLSAVPKEVTTDAQGAVQQVVPQTPVPVPAGTPAEAPAAAQAHAGGVQKALGANGDNAGTLVVESVFQVGEGSTVRLRQEIDKVPVFGASAAQSLTSDGSLISVTGELAKKSKGKFATTTPSAQVQATALKKVAEQSKAAPDQLSVTETKAFWYDAKLAAKSEAVGTAVPAFKVEIIGASADKKGEPATWVVFVDANNATKVLDSWSETKHLNRVVCDNANRRIDPNRAGCGTGTIRSTRSEGQPPSGIADVDKIYDYLGNTEKFYAQYTKVANLTNLIGSDTGDGKGKALRATVRLCTTTECPYQNAFWSGSYMAYGSGLTTEDITAHELTHGVTQNTNGLVYRNEPGAINESMSDVFGELTFLVDTANPCNTAANRWKLGACSSIGVIRDMKNPNAYQDPDTYRGPYWYSGTGDNGGVHTNSGVGNRTASIIVDGGTLNGVTVSPLGIEKTAALYWTTQTLLSSNSNYGALSSALKNACNTNVRNNTAGTTAADCVQVANATKATKLPQLATRT</sequence>
<evidence type="ECO:0000256" key="4">
    <source>
        <dbReference type="ARBA" id="ARBA00022729"/>
    </source>
</evidence>
<comment type="caution">
    <text evidence="14">The sequence shown here is derived from an EMBL/GenBank/DDBJ whole genome shotgun (WGS) entry which is preliminary data.</text>
</comment>
<keyword evidence="7 9" id="KW-0482">Metalloprotease</keyword>
<accession>A0A318KAE0</accession>
<evidence type="ECO:0000313" key="15">
    <source>
        <dbReference type="Proteomes" id="UP000247569"/>
    </source>
</evidence>
<keyword evidence="9" id="KW-0964">Secreted</keyword>
<feature type="signal peptide" evidence="9">
    <location>
        <begin position="1"/>
        <end position="38"/>
    </location>
</feature>
<keyword evidence="4 9" id="KW-0732">Signal</keyword>
<dbReference type="EC" id="3.4.24.-" evidence="9"/>
<dbReference type="InterPro" id="IPR027268">
    <property type="entry name" value="Peptidase_M4/M1_CTD_sf"/>
</dbReference>
<evidence type="ECO:0000256" key="6">
    <source>
        <dbReference type="ARBA" id="ARBA00022833"/>
    </source>
</evidence>
<comment type="similarity">
    <text evidence="1 9">Belongs to the peptidase M4 family.</text>
</comment>